<dbReference type="Gene3D" id="2.170.150.40">
    <property type="entry name" value="Domain of unknown function (DUF427)"/>
    <property type="match status" value="2"/>
</dbReference>
<gene>
    <name evidence="2" type="ORF">GCM10009665_00990</name>
</gene>
<dbReference type="InterPro" id="IPR038694">
    <property type="entry name" value="DUF427_sf"/>
</dbReference>
<feature type="domain" description="DUF427" evidence="1">
    <location>
        <begin position="149"/>
        <end position="242"/>
    </location>
</feature>
<dbReference type="RefSeq" id="WP_344437625.1">
    <property type="nucleotide sequence ID" value="NZ_BAAALF010000001.1"/>
</dbReference>
<evidence type="ECO:0000313" key="3">
    <source>
        <dbReference type="Proteomes" id="UP001500037"/>
    </source>
</evidence>
<sequence>MSEYSERQAFPAVNVQVNHVEPVPRRIRAVLAGETVLDTTRARYVWEVPYYPRYYIPLDDIRGDLLVADGSGPQDGPRGRVHLHGLRVGDIERPGAATVVRESPIAGLSATVCFEWGALDAWFEEDEQVFVHPRSPYVRVDALRSTRRVRIERDGVLLAESSSPVMVFETGLPTRYYLNRTDVDFRRLIPTDTVTACPYKGTTSGYWSARIGERLHPDLAWCYDFPTAALLPIAGLVAFYNERVDLFIDGHQVDRPRNRAARAAG</sequence>
<dbReference type="PANTHER" id="PTHR34310:SF9">
    <property type="entry name" value="BLR5716 PROTEIN"/>
    <property type="match status" value="1"/>
</dbReference>
<dbReference type="PANTHER" id="PTHR34310">
    <property type="entry name" value="DUF427 DOMAIN PROTEIN (AFU_ORTHOLOGUE AFUA_3G02220)"/>
    <property type="match status" value="1"/>
</dbReference>
<keyword evidence="3" id="KW-1185">Reference proteome</keyword>
<reference evidence="2 3" key="1">
    <citation type="journal article" date="2019" name="Int. J. Syst. Evol. Microbiol.">
        <title>The Global Catalogue of Microorganisms (GCM) 10K type strain sequencing project: providing services to taxonomists for standard genome sequencing and annotation.</title>
        <authorList>
            <consortium name="The Broad Institute Genomics Platform"/>
            <consortium name="The Broad Institute Genome Sequencing Center for Infectious Disease"/>
            <person name="Wu L."/>
            <person name="Ma J."/>
        </authorList>
    </citation>
    <scope>NUCLEOTIDE SEQUENCE [LARGE SCALE GENOMIC DNA]</scope>
    <source>
        <strain evidence="2 3">JCM 13004</strain>
    </source>
</reference>
<dbReference type="Pfam" id="PF04248">
    <property type="entry name" value="NTP_transf_9"/>
    <property type="match status" value="2"/>
</dbReference>
<dbReference type="EMBL" id="BAAALF010000001">
    <property type="protein sequence ID" value="GAA1214993.1"/>
    <property type="molecule type" value="Genomic_DNA"/>
</dbReference>
<name>A0ABN1VKF2_9ACTN</name>
<accession>A0ABN1VKF2</accession>
<dbReference type="InterPro" id="IPR007361">
    <property type="entry name" value="DUF427"/>
</dbReference>
<proteinExistence type="predicted"/>
<comment type="caution">
    <text evidence="2">The sequence shown here is derived from an EMBL/GenBank/DDBJ whole genome shotgun (WGS) entry which is preliminary data.</text>
</comment>
<evidence type="ECO:0000259" key="1">
    <source>
        <dbReference type="Pfam" id="PF04248"/>
    </source>
</evidence>
<protein>
    <submittedName>
        <fullName evidence="2">DUF427 domain-containing protein</fullName>
    </submittedName>
</protein>
<dbReference type="Proteomes" id="UP001500037">
    <property type="component" value="Unassembled WGS sequence"/>
</dbReference>
<feature type="domain" description="DUF427" evidence="1">
    <location>
        <begin position="27"/>
        <end position="92"/>
    </location>
</feature>
<organism evidence="2 3">
    <name type="scientific">Kitasatospora nipponensis</name>
    <dbReference type="NCBI Taxonomy" id="258049"/>
    <lineage>
        <taxon>Bacteria</taxon>
        <taxon>Bacillati</taxon>
        <taxon>Actinomycetota</taxon>
        <taxon>Actinomycetes</taxon>
        <taxon>Kitasatosporales</taxon>
        <taxon>Streptomycetaceae</taxon>
        <taxon>Kitasatospora</taxon>
    </lineage>
</organism>
<evidence type="ECO:0000313" key="2">
    <source>
        <dbReference type="EMBL" id="GAA1214993.1"/>
    </source>
</evidence>